<evidence type="ECO:0000256" key="4">
    <source>
        <dbReference type="ARBA" id="ARBA00022741"/>
    </source>
</evidence>
<dbReference type="Gene3D" id="3.40.50.300">
    <property type="entry name" value="P-loop containing nucleotide triphosphate hydrolases"/>
    <property type="match status" value="2"/>
</dbReference>
<dbReference type="InterPro" id="IPR041222">
    <property type="entry name" value="PriA_3primeBD"/>
</dbReference>
<dbReference type="PROSITE" id="PS51192">
    <property type="entry name" value="HELICASE_ATP_BIND_1"/>
    <property type="match status" value="1"/>
</dbReference>
<proteinExistence type="inferred from homology"/>
<dbReference type="InterPro" id="IPR027417">
    <property type="entry name" value="P-loop_NTPase"/>
</dbReference>
<dbReference type="InterPro" id="IPR001650">
    <property type="entry name" value="Helicase_C-like"/>
</dbReference>
<dbReference type="InterPro" id="IPR042115">
    <property type="entry name" value="PriA_3primeBD_sf"/>
</dbReference>
<dbReference type="GO" id="GO:0005524">
    <property type="term" value="F:ATP binding"/>
    <property type="evidence" value="ECO:0007669"/>
    <property type="project" value="UniProtKB-UniRule"/>
</dbReference>
<dbReference type="Pfam" id="PF18074">
    <property type="entry name" value="PriA_C"/>
    <property type="match status" value="1"/>
</dbReference>
<comment type="subunit">
    <text evidence="12">Component of the replication restart primosome.</text>
</comment>
<dbReference type="GO" id="GO:0006269">
    <property type="term" value="P:DNA replication, synthesis of primer"/>
    <property type="evidence" value="ECO:0007669"/>
    <property type="project" value="UniProtKB-KW"/>
</dbReference>
<dbReference type="EMBL" id="DVHK01000127">
    <property type="protein sequence ID" value="HIR67631.1"/>
    <property type="molecule type" value="Genomic_DNA"/>
</dbReference>
<evidence type="ECO:0000259" key="14">
    <source>
        <dbReference type="PROSITE" id="PS51194"/>
    </source>
</evidence>
<dbReference type="GO" id="GO:1990077">
    <property type="term" value="C:primosome complex"/>
    <property type="evidence" value="ECO:0007669"/>
    <property type="project" value="UniProtKB-UniRule"/>
</dbReference>
<comment type="function">
    <text evidence="12">Initiates the restart of stalled replication forks, which reloads the replicative helicase on sites other than the origin of replication. Recognizes and binds to abandoned replication forks and remodels them to uncover a helicase loading site. Promotes assembly of the primosome at these replication forks.</text>
</comment>
<dbReference type="InterPro" id="IPR011545">
    <property type="entry name" value="DEAD/DEAH_box_helicase_dom"/>
</dbReference>
<evidence type="ECO:0000256" key="11">
    <source>
        <dbReference type="ARBA" id="ARBA00048988"/>
    </source>
</evidence>
<keyword evidence="1 12" id="KW-0639">Primosome</keyword>
<evidence type="ECO:0000256" key="2">
    <source>
        <dbReference type="ARBA" id="ARBA00022705"/>
    </source>
</evidence>
<evidence type="ECO:0000256" key="7">
    <source>
        <dbReference type="ARBA" id="ARBA00022833"/>
    </source>
</evidence>
<dbReference type="GO" id="GO:0003677">
    <property type="term" value="F:DNA binding"/>
    <property type="evidence" value="ECO:0007669"/>
    <property type="project" value="UniProtKB-UniRule"/>
</dbReference>
<dbReference type="Gene3D" id="3.40.1440.60">
    <property type="entry name" value="PriA, 3(prime) DNA-binding domain"/>
    <property type="match status" value="1"/>
</dbReference>
<evidence type="ECO:0000256" key="8">
    <source>
        <dbReference type="ARBA" id="ARBA00022840"/>
    </source>
</evidence>
<feature type="binding site" evidence="12">
    <location>
        <position position="456"/>
    </location>
    <ligand>
        <name>Zn(2+)</name>
        <dbReference type="ChEBI" id="CHEBI:29105"/>
        <label>2</label>
    </ligand>
</feature>
<evidence type="ECO:0000256" key="5">
    <source>
        <dbReference type="ARBA" id="ARBA00022801"/>
    </source>
</evidence>
<dbReference type="Pfam" id="PF17764">
    <property type="entry name" value="PriA_3primeBD"/>
    <property type="match status" value="1"/>
</dbReference>
<keyword evidence="9 12" id="KW-0238">DNA-binding</keyword>
<dbReference type="NCBIfam" id="TIGR00595">
    <property type="entry name" value="priA"/>
    <property type="match status" value="1"/>
</dbReference>
<keyword evidence="5 12" id="KW-0378">Hydrolase</keyword>
<comment type="similarity">
    <text evidence="12">Belongs to the helicase family. PriA subfamily.</text>
</comment>
<evidence type="ECO:0000256" key="12">
    <source>
        <dbReference type="HAMAP-Rule" id="MF_00983"/>
    </source>
</evidence>
<dbReference type="Proteomes" id="UP000823913">
    <property type="component" value="Unassembled WGS sequence"/>
</dbReference>
<dbReference type="PANTHER" id="PTHR30580">
    <property type="entry name" value="PRIMOSOMAL PROTEIN N"/>
    <property type="match status" value="1"/>
</dbReference>
<dbReference type="InterPro" id="IPR005259">
    <property type="entry name" value="PriA"/>
</dbReference>
<keyword evidence="6 12" id="KW-0347">Helicase</keyword>
<dbReference type="CDD" id="cd18804">
    <property type="entry name" value="SF2_C_priA"/>
    <property type="match status" value="1"/>
</dbReference>
<dbReference type="GO" id="GO:0008270">
    <property type="term" value="F:zinc ion binding"/>
    <property type="evidence" value="ECO:0007669"/>
    <property type="project" value="UniProtKB-UniRule"/>
</dbReference>
<name>A0A9D1E792_9FIRM</name>
<evidence type="ECO:0000256" key="1">
    <source>
        <dbReference type="ARBA" id="ARBA00022515"/>
    </source>
</evidence>
<dbReference type="GO" id="GO:0006302">
    <property type="term" value="P:double-strand break repair"/>
    <property type="evidence" value="ECO:0007669"/>
    <property type="project" value="InterPro"/>
</dbReference>
<feature type="binding site" evidence="12">
    <location>
        <position position="469"/>
    </location>
    <ligand>
        <name>Zn(2+)</name>
        <dbReference type="ChEBI" id="CHEBI:29105"/>
        <label>1</label>
    </ligand>
</feature>
<dbReference type="AlphaFoldDB" id="A0A9D1E792"/>
<feature type="binding site" evidence="12">
    <location>
        <position position="441"/>
    </location>
    <ligand>
        <name>Zn(2+)</name>
        <dbReference type="ChEBI" id="CHEBI:29105"/>
        <label>2</label>
    </ligand>
</feature>
<dbReference type="GO" id="GO:0043138">
    <property type="term" value="F:3'-5' DNA helicase activity"/>
    <property type="evidence" value="ECO:0007669"/>
    <property type="project" value="UniProtKB-EC"/>
</dbReference>
<dbReference type="PANTHER" id="PTHR30580:SF0">
    <property type="entry name" value="PRIMOSOMAL PROTEIN N"/>
    <property type="match status" value="1"/>
</dbReference>
<feature type="domain" description="Helicase ATP-binding" evidence="13">
    <location>
        <begin position="201"/>
        <end position="367"/>
    </location>
</feature>
<evidence type="ECO:0000256" key="6">
    <source>
        <dbReference type="ARBA" id="ARBA00022806"/>
    </source>
</evidence>
<comment type="catalytic activity">
    <reaction evidence="12">
        <text>Couples ATP hydrolysis with the unwinding of duplex DNA by translocating in the 3'-5' direction.</text>
        <dbReference type="EC" id="5.6.2.4"/>
    </reaction>
</comment>
<dbReference type="FunFam" id="3.40.50.300:FF:000489">
    <property type="entry name" value="Primosome assembly protein PriA"/>
    <property type="match status" value="1"/>
</dbReference>
<dbReference type="SMART" id="SM00487">
    <property type="entry name" value="DEXDc"/>
    <property type="match status" value="1"/>
</dbReference>
<comment type="caution">
    <text evidence="15">The sequence shown here is derived from an EMBL/GenBank/DDBJ whole genome shotgun (WGS) entry which is preliminary data.</text>
</comment>
<feature type="binding site" evidence="12">
    <location>
        <position position="459"/>
    </location>
    <ligand>
        <name>Zn(2+)</name>
        <dbReference type="ChEBI" id="CHEBI:29105"/>
        <label>2</label>
    </ligand>
</feature>
<keyword evidence="2 12" id="KW-0235">DNA replication</keyword>
<dbReference type="GO" id="GO:0006270">
    <property type="term" value="P:DNA replication initiation"/>
    <property type="evidence" value="ECO:0007669"/>
    <property type="project" value="TreeGrafter"/>
</dbReference>
<comment type="cofactor">
    <cofactor evidence="12">
        <name>Zn(2+)</name>
        <dbReference type="ChEBI" id="CHEBI:29105"/>
    </cofactor>
    <text evidence="12">Binds 2 zinc ions per subunit.</text>
</comment>
<reference evidence="15" key="1">
    <citation type="submission" date="2020-10" db="EMBL/GenBank/DDBJ databases">
        <authorList>
            <person name="Gilroy R."/>
        </authorList>
    </citation>
    <scope>NUCLEOTIDE SEQUENCE</scope>
    <source>
        <strain evidence="15">ChiW16-3235</strain>
    </source>
</reference>
<dbReference type="Pfam" id="PF00271">
    <property type="entry name" value="Helicase_C"/>
    <property type="match status" value="1"/>
</dbReference>
<feature type="binding site" evidence="12">
    <location>
        <position position="438"/>
    </location>
    <ligand>
        <name>Zn(2+)</name>
        <dbReference type="ChEBI" id="CHEBI:29105"/>
        <label>2</label>
    </ligand>
</feature>
<dbReference type="CDD" id="cd17929">
    <property type="entry name" value="DEXHc_priA"/>
    <property type="match status" value="1"/>
</dbReference>
<evidence type="ECO:0000256" key="3">
    <source>
        <dbReference type="ARBA" id="ARBA00022723"/>
    </source>
</evidence>
<dbReference type="EC" id="5.6.2.4" evidence="12"/>
<dbReference type="Pfam" id="PF00270">
    <property type="entry name" value="DEAD"/>
    <property type="match status" value="1"/>
</dbReference>
<keyword evidence="7 12" id="KW-0862">Zinc</keyword>
<evidence type="ECO:0000259" key="13">
    <source>
        <dbReference type="PROSITE" id="PS51192"/>
    </source>
</evidence>
<dbReference type="Pfam" id="PF18319">
    <property type="entry name" value="Zn_ribbon_PriA"/>
    <property type="match status" value="1"/>
</dbReference>
<dbReference type="InterPro" id="IPR041236">
    <property type="entry name" value="PriA_C"/>
</dbReference>
<organism evidence="15 16">
    <name type="scientific">Candidatus Coproplasma avicola</name>
    <dbReference type="NCBI Taxonomy" id="2840744"/>
    <lineage>
        <taxon>Bacteria</taxon>
        <taxon>Bacillati</taxon>
        <taxon>Bacillota</taxon>
        <taxon>Clostridia</taxon>
        <taxon>Eubacteriales</taxon>
        <taxon>Candidatus Coproplasma</taxon>
    </lineage>
</organism>
<dbReference type="HAMAP" id="MF_00983">
    <property type="entry name" value="PriA"/>
    <property type="match status" value="1"/>
</dbReference>
<dbReference type="SMART" id="SM00490">
    <property type="entry name" value="HELICc"/>
    <property type="match status" value="1"/>
</dbReference>
<feature type="domain" description="Helicase C-terminal" evidence="14">
    <location>
        <begin position="461"/>
        <end position="618"/>
    </location>
</feature>
<dbReference type="InterPro" id="IPR014001">
    <property type="entry name" value="Helicase_ATP-bd"/>
</dbReference>
<dbReference type="GO" id="GO:0006310">
    <property type="term" value="P:DNA recombination"/>
    <property type="evidence" value="ECO:0007669"/>
    <property type="project" value="InterPro"/>
</dbReference>
<dbReference type="SUPFAM" id="SSF52540">
    <property type="entry name" value="P-loop containing nucleoside triphosphate hydrolases"/>
    <property type="match status" value="1"/>
</dbReference>
<evidence type="ECO:0000313" key="15">
    <source>
        <dbReference type="EMBL" id="HIR67631.1"/>
    </source>
</evidence>
<protein>
    <recommendedName>
        <fullName evidence="12">Replication restart protein PriA</fullName>
    </recommendedName>
    <alternativeName>
        <fullName evidence="12">ATP-dependent DNA helicase PriA</fullName>
        <ecNumber evidence="12">5.6.2.4</ecNumber>
    </alternativeName>
    <alternativeName>
        <fullName evidence="12">DNA 3'-5' helicase PriA</fullName>
    </alternativeName>
</protein>
<dbReference type="GO" id="GO:0016787">
    <property type="term" value="F:hydrolase activity"/>
    <property type="evidence" value="ECO:0007669"/>
    <property type="project" value="UniProtKB-KW"/>
</dbReference>
<accession>A0A9D1E792</accession>
<keyword evidence="10 12" id="KW-0413">Isomerase</keyword>
<feature type="binding site" evidence="12">
    <location>
        <position position="472"/>
    </location>
    <ligand>
        <name>Zn(2+)</name>
        <dbReference type="ChEBI" id="CHEBI:29105"/>
        <label>1</label>
    </ligand>
</feature>
<evidence type="ECO:0000256" key="10">
    <source>
        <dbReference type="ARBA" id="ARBA00023235"/>
    </source>
</evidence>
<sequence>MYCQVIVDIAHSQVDKVFEYSCPAQTCAGCRVKVPFGGRVAEGFVIGVSDSPSFDASKIKPVKYVYDEQPALVPECFSLMGSIADRYRVPKAVALRLFLPSEMRLGRVSEVYTKYIKLVNPDISLGKAAKKQAAAIDDLKGGDREFTSFCQTFGRSAVNALIEKGVAEVYKVRRERTPMPGEDEHYSPVALTPAQSAALYSISHSDKTVQLIHGVTGSGKTEIYLSYIAEVLKEGKTAIFLVPEISLTPQMLRQLRRRFKGQAAIMHSGLSAGERFDEWWRLRSGEAKIAIGARSAIFAPLENLGAIIIDEEHDSSYQSETAPRYSTIEIARMRAEYNGCKLILGSATPSVESYICATQGQYGLIELPDRINKKPLPEIIIADMRSEVKRGNNSPFSRALREELAQTLAEGNQAIIFLNRRGYAKTVICQDCGYVAKCQNCDVSLAYHSEENCLKCHYCGAKYHMLRACPECGGVHLRYGGTGTQRVVADLKGLFPSARILRMDNDTVSGKDGHYKILSAFGRKEADILVGTQMIAKGHDFPSVTLVGILDADMSLHFSDYRSGERTFQLITQVAGRSGRANEKGKVVLQTYSPENYILRYAVNYDYKGFFENEVKIRKATNFPPYSLICRVMVTAEEDKAALEVLKEVYFAIDALRRADEEEFIFFNKMHSPIKKIQGRVRYQVLMRLKSSKLLPRIYDIAVRSSTTAALAYVEENPANLS</sequence>
<feature type="binding site" evidence="12">
    <location>
        <position position="429"/>
    </location>
    <ligand>
        <name>Zn(2+)</name>
        <dbReference type="ChEBI" id="CHEBI:29105"/>
        <label>1</label>
    </ligand>
</feature>
<dbReference type="PROSITE" id="PS51194">
    <property type="entry name" value="HELICASE_CTER"/>
    <property type="match status" value="1"/>
</dbReference>
<keyword evidence="8 12" id="KW-0067">ATP-binding</keyword>
<gene>
    <name evidence="12 15" type="primary">priA</name>
    <name evidence="15" type="ORF">IAB94_06270</name>
</gene>
<dbReference type="InterPro" id="IPR040498">
    <property type="entry name" value="PriA_CRR"/>
</dbReference>
<evidence type="ECO:0000256" key="9">
    <source>
        <dbReference type="ARBA" id="ARBA00023125"/>
    </source>
</evidence>
<feature type="binding site" evidence="12">
    <location>
        <position position="432"/>
    </location>
    <ligand>
        <name>Zn(2+)</name>
        <dbReference type="ChEBI" id="CHEBI:29105"/>
        <label>1</label>
    </ligand>
</feature>
<keyword evidence="4 12" id="KW-0547">Nucleotide-binding</keyword>
<comment type="catalytic activity">
    <reaction evidence="11 12">
        <text>ATP + H2O = ADP + phosphate + H(+)</text>
        <dbReference type="Rhea" id="RHEA:13065"/>
        <dbReference type="ChEBI" id="CHEBI:15377"/>
        <dbReference type="ChEBI" id="CHEBI:15378"/>
        <dbReference type="ChEBI" id="CHEBI:30616"/>
        <dbReference type="ChEBI" id="CHEBI:43474"/>
        <dbReference type="ChEBI" id="CHEBI:456216"/>
        <dbReference type="EC" id="5.6.2.4"/>
    </reaction>
</comment>
<keyword evidence="3 12" id="KW-0479">Metal-binding</keyword>
<evidence type="ECO:0000313" key="16">
    <source>
        <dbReference type="Proteomes" id="UP000823913"/>
    </source>
</evidence>
<reference evidence="15" key="2">
    <citation type="journal article" date="2021" name="PeerJ">
        <title>Extensive microbial diversity within the chicken gut microbiome revealed by metagenomics and culture.</title>
        <authorList>
            <person name="Gilroy R."/>
            <person name="Ravi A."/>
            <person name="Getino M."/>
            <person name="Pursley I."/>
            <person name="Horton D.L."/>
            <person name="Alikhan N.F."/>
            <person name="Baker D."/>
            <person name="Gharbi K."/>
            <person name="Hall N."/>
            <person name="Watson M."/>
            <person name="Adriaenssens E.M."/>
            <person name="Foster-Nyarko E."/>
            <person name="Jarju S."/>
            <person name="Secka A."/>
            <person name="Antonio M."/>
            <person name="Oren A."/>
            <person name="Chaudhuri R.R."/>
            <person name="La Ragione R."/>
            <person name="Hildebrand F."/>
            <person name="Pallen M.J."/>
        </authorList>
    </citation>
    <scope>NUCLEOTIDE SEQUENCE</scope>
    <source>
        <strain evidence="15">ChiW16-3235</strain>
    </source>
</reference>